<proteinExistence type="predicted"/>
<sequence>MCSEKTKHVWYKYYELFVLMYITSQQSYLSQIKTRQTSFEAYFDSKRKSRDTSAP</sequence>
<evidence type="ECO:0000313" key="1">
    <source>
        <dbReference type="EMBL" id="KAK2181682.1"/>
    </source>
</evidence>
<dbReference type="Proteomes" id="UP001209878">
    <property type="component" value="Unassembled WGS sequence"/>
</dbReference>
<accession>A0AAD9L2P7</accession>
<gene>
    <name evidence="1" type="ORF">NP493_387g02000</name>
</gene>
<evidence type="ECO:0000313" key="2">
    <source>
        <dbReference type="Proteomes" id="UP001209878"/>
    </source>
</evidence>
<comment type="caution">
    <text evidence="1">The sequence shown here is derived from an EMBL/GenBank/DDBJ whole genome shotgun (WGS) entry which is preliminary data.</text>
</comment>
<protein>
    <submittedName>
        <fullName evidence="1">Uncharacterized protein</fullName>
    </submittedName>
</protein>
<keyword evidence="2" id="KW-1185">Reference proteome</keyword>
<dbReference type="AlphaFoldDB" id="A0AAD9L2P7"/>
<dbReference type="EMBL" id="JAODUO010000386">
    <property type="protein sequence ID" value="KAK2181682.1"/>
    <property type="molecule type" value="Genomic_DNA"/>
</dbReference>
<organism evidence="1 2">
    <name type="scientific">Ridgeia piscesae</name>
    <name type="common">Tubeworm</name>
    <dbReference type="NCBI Taxonomy" id="27915"/>
    <lineage>
        <taxon>Eukaryota</taxon>
        <taxon>Metazoa</taxon>
        <taxon>Spiralia</taxon>
        <taxon>Lophotrochozoa</taxon>
        <taxon>Annelida</taxon>
        <taxon>Polychaeta</taxon>
        <taxon>Sedentaria</taxon>
        <taxon>Canalipalpata</taxon>
        <taxon>Sabellida</taxon>
        <taxon>Siboglinidae</taxon>
        <taxon>Ridgeia</taxon>
    </lineage>
</organism>
<reference evidence="1" key="1">
    <citation type="journal article" date="2023" name="Mol. Biol. Evol.">
        <title>Third-Generation Sequencing Reveals the Adaptive Role of the Epigenome in Three Deep-Sea Polychaetes.</title>
        <authorList>
            <person name="Perez M."/>
            <person name="Aroh O."/>
            <person name="Sun Y."/>
            <person name="Lan Y."/>
            <person name="Juniper S.K."/>
            <person name="Young C.R."/>
            <person name="Angers B."/>
            <person name="Qian P.Y."/>
        </authorList>
    </citation>
    <scope>NUCLEOTIDE SEQUENCE</scope>
    <source>
        <strain evidence="1">R07B-5</strain>
    </source>
</reference>
<name>A0AAD9L2P7_RIDPI</name>